<dbReference type="Gene3D" id="1.25.40.20">
    <property type="entry name" value="Ankyrin repeat-containing domain"/>
    <property type="match status" value="1"/>
</dbReference>
<accession>A0AAD6I9E0</accession>
<comment type="caution">
    <text evidence="2">The sequence shown here is derived from an EMBL/GenBank/DDBJ whole genome shotgun (WGS) entry which is preliminary data.</text>
</comment>
<protein>
    <recommendedName>
        <fullName evidence="1">F-box domain-containing protein</fullName>
    </recommendedName>
</protein>
<dbReference type="InterPro" id="IPR036047">
    <property type="entry name" value="F-box-like_dom_sf"/>
</dbReference>
<dbReference type="AlphaFoldDB" id="A0AAD6I9E0"/>
<keyword evidence="3" id="KW-1185">Reference proteome</keyword>
<reference evidence="2" key="2">
    <citation type="submission" date="2023-01" db="EMBL/GenBank/DDBJ databases">
        <authorList>
            <person name="Petersen C."/>
        </authorList>
    </citation>
    <scope>NUCLEOTIDE SEQUENCE</scope>
    <source>
        <strain evidence="2">IBT 15450</strain>
    </source>
</reference>
<dbReference type="SUPFAM" id="SSF48403">
    <property type="entry name" value="Ankyrin repeat"/>
    <property type="match status" value="1"/>
</dbReference>
<sequence>MSGRQAPSLLSLPIEIIQLILSYIPSQDLSQNVEMTCKELRKAMIPVYRVRYGHEPAPSVPISNSCWKRFAIQNEVYCSHSDHMRDEVVDDFLKSYFESPDHYISRGAEDVVYYLHNNPHIHPRGIEAIVAALNIQHRCRDSNVFLLRYRDSDVMPFQSMALLQARFNLQFSVSWSTCSSEVLERCLFAVATSGDMELFVYLKQLLLEDGKDIQVHRAATAAVRSDRVEILQELQSTFGIESHTLPLMEVAAYSGSANAVQFLLELGPTVDLEYHYELALRCCNLDVLRRLKMHSLRNRGSYLRNGQLQIAVILTNLLESWANKSKIIEFLVKHASVDINAIGRDGLAVVHIAAVNNQIDALKLFENLGANMMSLGEVEQTPAEIALCNGYNMPFLECSSLPIELFAMKRDLAKTIIGKHCDAMFKGQQKCPSFDRALNDAESKLADIWAKSIGLETLRELLNIIDTPLFEPVEKLLRIIMEFGRGPVKPRERQLRDVDDIKDILNKFFNQQYSNGVLTNLACYLEPKLDRSDIERLRIFVNSRTGRALHLRRCSFALEEHRIWMEFNKAVNKI</sequence>
<reference evidence="2" key="1">
    <citation type="journal article" date="2023" name="IMA Fungus">
        <title>Comparative genomic study of the Penicillium genus elucidates a diverse pangenome and 15 lateral gene transfer events.</title>
        <authorList>
            <person name="Petersen C."/>
            <person name="Sorensen T."/>
            <person name="Nielsen M.R."/>
            <person name="Sondergaard T.E."/>
            <person name="Sorensen J.L."/>
            <person name="Fitzpatrick D.A."/>
            <person name="Frisvad J.C."/>
            <person name="Nielsen K.L."/>
        </authorList>
    </citation>
    <scope>NUCLEOTIDE SEQUENCE</scope>
    <source>
        <strain evidence="2">IBT 15450</strain>
    </source>
</reference>
<dbReference type="Proteomes" id="UP001219568">
    <property type="component" value="Unassembled WGS sequence"/>
</dbReference>
<feature type="domain" description="F-box" evidence="1">
    <location>
        <begin position="6"/>
        <end position="70"/>
    </location>
</feature>
<dbReference type="EMBL" id="JAQJZL010000009">
    <property type="protein sequence ID" value="KAJ6038411.1"/>
    <property type="molecule type" value="Genomic_DNA"/>
</dbReference>
<dbReference type="SUPFAM" id="SSF81383">
    <property type="entry name" value="F-box domain"/>
    <property type="match status" value="1"/>
</dbReference>
<dbReference type="InterPro" id="IPR001810">
    <property type="entry name" value="F-box_dom"/>
</dbReference>
<gene>
    <name evidence="2" type="ORF">N7460_008182</name>
</gene>
<name>A0AAD6I9E0_PENCN</name>
<evidence type="ECO:0000259" key="1">
    <source>
        <dbReference type="PROSITE" id="PS50181"/>
    </source>
</evidence>
<evidence type="ECO:0000313" key="3">
    <source>
        <dbReference type="Proteomes" id="UP001219568"/>
    </source>
</evidence>
<dbReference type="InterPro" id="IPR036770">
    <property type="entry name" value="Ankyrin_rpt-contain_sf"/>
</dbReference>
<proteinExistence type="predicted"/>
<evidence type="ECO:0000313" key="2">
    <source>
        <dbReference type="EMBL" id="KAJ6038411.1"/>
    </source>
</evidence>
<dbReference type="PROSITE" id="PS50181">
    <property type="entry name" value="FBOX"/>
    <property type="match status" value="1"/>
</dbReference>
<organism evidence="2 3">
    <name type="scientific">Penicillium canescens</name>
    <dbReference type="NCBI Taxonomy" id="5083"/>
    <lineage>
        <taxon>Eukaryota</taxon>
        <taxon>Fungi</taxon>
        <taxon>Dikarya</taxon>
        <taxon>Ascomycota</taxon>
        <taxon>Pezizomycotina</taxon>
        <taxon>Eurotiomycetes</taxon>
        <taxon>Eurotiomycetidae</taxon>
        <taxon>Eurotiales</taxon>
        <taxon>Aspergillaceae</taxon>
        <taxon>Penicillium</taxon>
    </lineage>
</organism>